<evidence type="ECO:0000313" key="2">
    <source>
        <dbReference type="EMBL" id="OGK39915.1"/>
    </source>
</evidence>
<proteinExistence type="predicted"/>
<reference evidence="2 3" key="1">
    <citation type="journal article" date="2016" name="Nat. Commun.">
        <title>Thousands of microbial genomes shed light on interconnected biogeochemical processes in an aquifer system.</title>
        <authorList>
            <person name="Anantharaman K."/>
            <person name="Brown C.T."/>
            <person name="Hug L.A."/>
            <person name="Sharon I."/>
            <person name="Castelle C.J."/>
            <person name="Probst A.J."/>
            <person name="Thomas B.C."/>
            <person name="Singh A."/>
            <person name="Wilkins M.J."/>
            <person name="Karaoz U."/>
            <person name="Brodie E.L."/>
            <person name="Williams K.H."/>
            <person name="Hubbard S.S."/>
            <person name="Banfield J.F."/>
        </authorList>
    </citation>
    <scope>NUCLEOTIDE SEQUENCE [LARGE SCALE GENOMIC DNA]</scope>
</reference>
<dbReference type="AlphaFoldDB" id="A0A1F7I966"/>
<dbReference type="STRING" id="1802056.A2954_06680"/>
<feature type="transmembrane region" description="Helical" evidence="1">
    <location>
        <begin position="30"/>
        <end position="63"/>
    </location>
</feature>
<name>A0A1F7I966_9BACT</name>
<comment type="caution">
    <text evidence="2">The sequence shown here is derived from an EMBL/GenBank/DDBJ whole genome shotgun (WGS) entry which is preliminary data.</text>
</comment>
<accession>A0A1F7I966</accession>
<protein>
    <submittedName>
        <fullName evidence="2">Uncharacterized protein</fullName>
    </submittedName>
</protein>
<keyword evidence="1" id="KW-1133">Transmembrane helix</keyword>
<feature type="transmembrane region" description="Helical" evidence="1">
    <location>
        <begin position="6"/>
        <end position="23"/>
    </location>
</feature>
<dbReference type="Proteomes" id="UP000177698">
    <property type="component" value="Unassembled WGS sequence"/>
</dbReference>
<evidence type="ECO:0000256" key="1">
    <source>
        <dbReference type="SAM" id="Phobius"/>
    </source>
</evidence>
<keyword evidence="1" id="KW-0812">Transmembrane</keyword>
<evidence type="ECO:0000313" key="3">
    <source>
        <dbReference type="Proteomes" id="UP000177698"/>
    </source>
</evidence>
<keyword evidence="1" id="KW-0472">Membrane</keyword>
<organism evidence="2 3">
    <name type="scientific">Candidatus Roizmanbacteria bacterium RIFCSPLOWO2_01_FULL_37_12</name>
    <dbReference type="NCBI Taxonomy" id="1802056"/>
    <lineage>
        <taxon>Bacteria</taxon>
        <taxon>Candidatus Roizmaniibacteriota</taxon>
    </lineage>
</organism>
<gene>
    <name evidence="2" type="ORF">A2954_06680</name>
</gene>
<dbReference type="EMBL" id="MGAG01000034">
    <property type="protein sequence ID" value="OGK39915.1"/>
    <property type="molecule type" value="Genomic_DNA"/>
</dbReference>
<sequence length="64" mass="7160">MDLLTYAIIAFVYIMVMHFAIGINDDFNIFLMVGIFIIGAAMGAYVHSYDFGFGAAIILSLIFW</sequence>